<organism evidence="1 2">
    <name type="scientific">Streptomyces phaeochromogenes</name>
    <dbReference type="NCBI Taxonomy" id="1923"/>
    <lineage>
        <taxon>Bacteria</taxon>
        <taxon>Bacillati</taxon>
        <taxon>Actinomycetota</taxon>
        <taxon>Actinomycetes</taxon>
        <taxon>Kitasatosporales</taxon>
        <taxon>Streptomycetaceae</taxon>
        <taxon>Streptomyces</taxon>
        <taxon>Streptomyces phaeochromogenes group</taxon>
    </lineage>
</organism>
<evidence type="ECO:0000313" key="2">
    <source>
        <dbReference type="Proteomes" id="UP001340816"/>
    </source>
</evidence>
<proteinExistence type="predicted"/>
<evidence type="ECO:0000313" key="1">
    <source>
        <dbReference type="EMBL" id="WSD16805.1"/>
    </source>
</evidence>
<dbReference type="Proteomes" id="UP001340816">
    <property type="component" value="Chromosome"/>
</dbReference>
<dbReference type="GeneID" id="93929893"/>
<sequence length="107" mass="11523">MRSPGRWNIRFLSLDSLPELAAENTAEASRFFSASTPGVELSVQFGSAGGVLALYGAEGKERQVLTKYDGRFEDVVTVPRAGLLAVEGDGLSWGMMTARSLKIRKTA</sequence>
<reference evidence="1 2" key="1">
    <citation type="submission" date="2022-10" db="EMBL/GenBank/DDBJ databases">
        <title>The complete genomes of actinobacterial strains from the NBC collection.</title>
        <authorList>
            <person name="Joergensen T.S."/>
            <person name="Alvarez Arevalo M."/>
            <person name="Sterndorff E.B."/>
            <person name="Faurdal D."/>
            <person name="Vuksanovic O."/>
            <person name="Mourched A.-S."/>
            <person name="Charusanti P."/>
            <person name="Shaw S."/>
            <person name="Blin K."/>
            <person name="Weber T."/>
        </authorList>
    </citation>
    <scope>NUCLEOTIDE SEQUENCE [LARGE SCALE GENOMIC DNA]</scope>
    <source>
        <strain evidence="1 2">NBC 01752</strain>
    </source>
</reference>
<gene>
    <name evidence="1" type="ORF">OHB35_28110</name>
</gene>
<keyword evidence="2" id="KW-1185">Reference proteome</keyword>
<accession>A0ABZ1HF21</accession>
<dbReference type="RefSeq" id="WP_326760276.1">
    <property type="nucleotide sequence ID" value="NZ_CP108382.1"/>
</dbReference>
<protein>
    <submittedName>
        <fullName evidence="1">Uncharacterized protein</fullName>
    </submittedName>
</protein>
<dbReference type="EMBL" id="CP109135">
    <property type="protein sequence ID" value="WSD16805.1"/>
    <property type="molecule type" value="Genomic_DNA"/>
</dbReference>
<name>A0ABZ1HF21_STRPH</name>